<sequence length="45" mass="5159">MEHKMNKYLILVVFLLTACQSNKLLPKVTGELQPINTAEVMKNEK</sequence>
<proteinExistence type="predicted"/>
<reference evidence="1" key="1">
    <citation type="journal article" date="2017" name="Genome Biol. Evol.">
        <title>Genomic Epidemiology of NDM-1-Encoding Plasmids in Latin American Clinical Isolates Reveals Insights into the Evolution of Multidrug Resistance.</title>
        <authorList>
            <person name="Marquez-Ortiz R.A."/>
            <person name="Haggerty L."/>
            <person name="Olarte N."/>
            <person name="Duarte C."/>
            <person name="Garza-Ramos U."/>
            <person name="Silva-Sanchez J."/>
            <person name="Castro B.E."/>
            <person name="Sim E.M."/>
            <person name="Beltran M."/>
            <person name="Moncada M.V."/>
            <person name="Valderrama A."/>
            <person name="Castellanos J.E."/>
            <person name="Charles I.G."/>
            <person name="Vanegas N."/>
            <person name="Escobar-Perez J."/>
            <person name="Petty N.K."/>
        </authorList>
    </citation>
    <scope>NUCLEOTIDE SEQUENCE</scope>
    <source>
        <strain evidence="1">16pre36</strain>
        <plasmid evidence="1">p16Pre36-1</plasmid>
    </source>
</reference>
<organism evidence="1">
    <name type="scientific">Providencia rettgeri</name>
    <dbReference type="NCBI Taxonomy" id="587"/>
    <lineage>
        <taxon>Bacteria</taxon>
        <taxon>Pseudomonadati</taxon>
        <taxon>Pseudomonadota</taxon>
        <taxon>Gammaproteobacteria</taxon>
        <taxon>Enterobacterales</taxon>
        <taxon>Morganellaceae</taxon>
        <taxon>Providencia</taxon>
    </lineage>
</organism>
<geneLocation type="plasmid" evidence="1">
    <name>p16Pre36-1</name>
</geneLocation>
<gene>
    <name evidence="1" type="ORF">PRE36P2_0330</name>
</gene>
<dbReference type="EMBL" id="KX832926">
    <property type="protein sequence ID" value="ARV75767.1"/>
    <property type="molecule type" value="Genomic_DNA"/>
</dbReference>
<keyword evidence="1" id="KW-0614">Plasmid</keyword>
<accession>A0A220DHM1</accession>
<dbReference type="PROSITE" id="PS51257">
    <property type="entry name" value="PROKAR_LIPOPROTEIN"/>
    <property type="match status" value="1"/>
</dbReference>
<name>A0A220DHM1_PRORE</name>
<dbReference type="AlphaFoldDB" id="A0A220DHM1"/>
<protein>
    <submittedName>
        <fullName evidence="1">Uncharacterized protein</fullName>
    </submittedName>
</protein>
<evidence type="ECO:0000313" key="1">
    <source>
        <dbReference type="EMBL" id="ARV75767.1"/>
    </source>
</evidence>